<feature type="region of interest" description="Disordered" evidence="1">
    <location>
        <begin position="105"/>
        <end position="141"/>
    </location>
</feature>
<dbReference type="RefSeq" id="XP_023629893.1">
    <property type="nucleotide sequence ID" value="XM_023774125.1"/>
</dbReference>
<feature type="compositionally biased region" description="Basic and acidic residues" evidence="1">
    <location>
        <begin position="1"/>
        <end position="11"/>
    </location>
</feature>
<protein>
    <submittedName>
        <fullName evidence="2">Uncharacterized protein</fullName>
    </submittedName>
</protein>
<dbReference type="AlphaFoldDB" id="A0A2D3VIS9"/>
<dbReference type="GeneID" id="35603959"/>
<proteinExistence type="predicted"/>
<accession>A0A2D3VIS9</accession>
<sequence length="141" mass="15539">MLFKREAETKTSTKTSANLVGRQRASKSPPRCVSNLALSEDDSPEEHGGDPDFQAGEQRVPHPGQDSVESSLSAKSQNFYDTNYDALRPLASYRLLHQPCRLAASSIGGHLRRGPQRDTPSVPQDTRREAHRATASEAIRK</sequence>
<evidence type="ECO:0000256" key="1">
    <source>
        <dbReference type="SAM" id="MobiDB-lite"/>
    </source>
</evidence>
<dbReference type="Proteomes" id="UP000225277">
    <property type="component" value="Unassembled WGS sequence"/>
</dbReference>
<name>A0A2D3VIS9_9PEZI</name>
<organism evidence="2 3">
    <name type="scientific">Ramularia collo-cygni</name>
    <dbReference type="NCBI Taxonomy" id="112498"/>
    <lineage>
        <taxon>Eukaryota</taxon>
        <taxon>Fungi</taxon>
        <taxon>Dikarya</taxon>
        <taxon>Ascomycota</taxon>
        <taxon>Pezizomycotina</taxon>
        <taxon>Dothideomycetes</taxon>
        <taxon>Dothideomycetidae</taxon>
        <taxon>Mycosphaerellales</taxon>
        <taxon>Mycosphaerellaceae</taxon>
        <taxon>Ramularia</taxon>
    </lineage>
</organism>
<gene>
    <name evidence="2" type="ORF">RCC_08879</name>
</gene>
<dbReference type="EMBL" id="FJUY01000015">
    <property type="protein sequence ID" value="CZT23169.1"/>
    <property type="molecule type" value="Genomic_DNA"/>
</dbReference>
<keyword evidence="3" id="KW-1185">Reference proteome</keyword>
<feature type="region of interest" description="Disordered" evidence="1">
    <location>
        <begin position="1"/>
        <end position="74"/>
    </location>
</feature>
<reference evidence="2 3" key="1">
    <citation type="submission" date="2016-03" db="EMBL/GenBank/DDBJ databases">
        <authorList>
            <person name="Ploux O."/>
        </authorList>
    </citation>
    <scope>NUCLEOTIDE SEQUENCE [LARGE SCALE GENOMIC DNA]</scope>
    <source>
        <strain evidence="2 3">URUG2</strain>
    </source>
</reference>
<evidence type="ECO:0000313" key="3">
    <source>
        <dbReference type="Proteomes" id="UP000225277"/>
    </source>
</evidence>
<evidence type="ECO:0000313" key="2">
    <source>
        <dbReference type="EMBL" id="CZT23169.1"/>
    </source>
</evidence>
<feature type="compositionally biased region" description="Basic and acidic residues" evidence="1">
    <location>
        <begin position="125"/>
        <end position="141"/>
    </location>
</feature>